<comment type="caution">
    <text evidence="2">The sequence shown here is derived from an EMBL/GenBank/DDBJ whole genome shotgun (WGS) entry which is preliminary data.</text>
</comment>
<keyword evidence="1" id="KW-0175">Coiled coil</keyword>
<accession>A0A8T0F3P6</accession>
<keyword evidence="3" id="KW-1185">Reference proteome</keyword>
<dbReference type="EMBL" id="JABXBU010000030">
    <property type="protein sequence ID" value="KAF8785797.1"/>
    <property type="molecule type" value="Genomic_DNA"/>
</dbReference>
<gene>
    <name evidence="2" type="ORF">HNY73_011302</name>
</gene>
<feature type="coiled-coil region" evidence="1">
    <location>
        <begin position="58"/>
        <end position="92"/>
    </location>
</feature>
<organism evidence="2 3">
    <name type="scientific">Argiope bruennichi</name>
    <name type="common">Wasp spider</name>
    <name type="synonym">Aranea bruennichi</name>
    <dbReference type="NCBI Taxonomy" id="94029"/>
    <lineage>
        <taxon>Eukaryota</taxon>
        <taxon>Metazoa</taxon>
        <taxon>Ecdysozoa</taxon>
        <taxon>Arthropoda</taxon>
        <taxon>Chelicerata</taxon>
        <taxon>Arachnida</taxon>
        <taxon>Araneae</taxon>
        <taxon>Araneomorphae</taxon>
        <taxon>Entelegynae</taxon>
        <taxon>Araneoidea</taxon>
        <taxon>Araneidae</taxon>
        <taxon>Argiope</taxon>
    </lineage>
</organism>
<evidence type="ECO:0000313" key="3">
    <source>
        <dbReference type="Proteomes" id="UP000807504"/>
    </source>
</evidence>
<protein>
    <submittedName>
        <fullName evidence="2">Uncharacterized protein</fullName>
    </submittedName>
</protein>
<evidence type="ECO:0000256" key="1">
    <source>
        <dbReference type="SAM" id="Coils"/>
    </source>
</evidence>
<name>A0A8T0F3P6_ARGBR</name>
<sequence length="160" mass="18235">MIRWNRRRGNIKGQVTKLENVFLDKSIKELKMPGLKAELDIVLKQQDKFETLKNDYCKNASDTELSEAEAAIDSIEDDLQKLEISLNTSLNELVYNSKSLKMPNIDGSIKNSHIANNDQPKGVPIKLLKIPLPNFSVTFGEWNLLKMQFNSLINENPNSF</sequence>
<dbReference type="AlphaFoldDB" id="A0A8T0F3P6"/>
<dbReference type="Proteomes" id="UP000807504">
    <property type="component" value="Unassembled WGS sequence"/>
</dbReference>
<reference evidence="2" key="2">
    <citation type="submission" date="2020-06" db="EMBL/GenBank/DDBJ databases">
        <authorList>
            <person name="Sheffer M."/>
        </authorList>
    </citation>
    <scope>NUCLEOTIDE SEQUENCE</scope>
</reference>
<proteinExistence type="predicted"/>
<reference evidence="2" key="1">
    <citation type="journal article" date="2020" name="bioRxiv">
        <title>Chromosome-level reference genome of the European wasp spider Argiope bruennichi: a resource for studies on range expansion and evolutionary adaptation.</title>
        <authorList>
            <person name="Sheffer M.M."/>
            <person name="Hoppe A."/>
            <person name="Krehenwinkel H."/>
            <person name="Uhl G."/>
            <person name="Kuss A.W."/>
            <person name="Jensen L."/>
            <person name="Jensen C."/>
            <person name="Gillespie R.G."/>
            <person name="Hoff K.J."/>
            <person name="Prost S."/>
        </authorList>
    </citation>
    <scope>NUCLEOTIDE SEQUENCE</scope>
</reference>
<evidence type="ECO:0000313" key="2">
    <source>
        <dbReference type="EMBL" id="KAF8785797.1"/>
    </source>
</evidence>